<feature type="chain" id="PRO_5026934210" evidence="1">
    <location>
        <begin position="38"/>
        <end position="119"/>
    </location>
</feature>
<dbReference type="InterPro" id="IPR006311">
    <property type="entry name" value="TAT_signal"/>
</dbReference>
<keyword evidence="3" id="KW-1185">Reference proteome</keyword>
<proteinExistence type="predicted"/>
<evidence type="ECO:0000313" key="2">
    <source>
        <dbReference type="EMBL" id="NEN06874.1"/>
    </source>
</evidence>
<accession>A0A6L9Y0R3</accession>
<protein>
    <submittedName>
        <fullName evidence="2">Uncharacterized protein</fullName>
    </submittedName>
</protein>
<comment type="caution">
    <text evidence="2">The sequence shown here is derived from an EMBL/GenBank/DDBJ whole genome shotgun (WGS) entry which is preliminary data.</text>
</comment>
<evidence type="ECO:0000313" key="3">
    <source>
        <dbReference type="Proteomes" id="UP000474967"/>
    </source>
</evidence>
<reference evidence="2 3" key="1">
    <citation type="journal article" date="2014" name="J. Microbiol.">
        <title>Diaminobutyricibacter tongyongensis gen. nov., sp. nov. and Homoserinibacter gongjuensis gen. nov., sp. nov. belong to the family Microbacteriaceae.</title>
        <authorList>
            <person name="Kim S.J."/>
            <person name="Ahn J.H."/>
            <person name="Weon H.Y."/>
            <person name="Hamada M."/>
            <person name="Suzuki K."/>
            <person name="Kwon S.W."/>
        </authorList>
    </citation>
    <scope>NUCLEOTIDE SEQUENCE [LARGE SCALE GENOMIC DNA]</scope>
    <source>
        <strain evidence="2 3">NBRC 108724</strain>
    </source>
</reference>
<dbReference type="RefSeq" id="WP_163290242.1">
    <property type="nucleotide sequence ID" value="NZ_JAAGWY010000002.1"/>
</dbReference>
<name>A0A6L9Y0R3_9MICO</name>
<sequence length="119" mass="12709">MNTQTTPRPRRRTLATVAAGLVLAGLSLFATAVPAQAQQVGPVTTGCGAKYVQVNWTNTGQAWLWAFTSNDLWDSGHLVGTWGAGSHSYNSGLHTWTWGFNKGAPGTITIWGTQCVSFN</sequence>
<dbReference type="Proteomes" id="UP000474967">
    <property type="component" value="Unassembled WGS sequence"/>
</dbReference>
<gene>
    <name evidence="2" type="ORF">G3T36_13480</name>
</gene>
<organism evidence="2 3">
    <name type="scientific">Leifsonia tongyongensis</name>
    <dbReference type="NCBI Taxonomy" id="1268043"/>
    <lineage>
        <taxon>Bacteria</taxon>
        <taxon>Bacillati</taxon>
        <taxon>Actinomycetota</taxon>
        <taxon>Actinomycetes</taxon>
        <taxon>Micrococcales</taxon>
        <taxon>Microbacteriaceae</taxon>
        <taxon>Leifsonia</taxon>
    </lineage>
</organism>
<dbReference type="EMBL" id="JAAGWY010000002">
    <property type="protein sequence ID" value="NEN06874.1"/>
    <property type="molecule type" value="Genomic_DNA"/>
</dbReference>
<feature type="signal peptide" evidence="1">
    <location>
        <begin position="1"/>
        <end position="37"/>
    </location>
</feature>
<dbReference type="AlphaFoldDB" id="A0A6L9Y0R3"/>
<keyword evidence="1" id="KW-0732">Signal</keyword>
<dbReference type="PROSITE" id="PS51318">
    <property type="entry name" value="TAT"/>
    <property type="match status" value="1"/>
</dbReference>
<evidence type="ECO:0000256" key="1">
    <source>
        <dbReference type="SAM" id="SignalP"/>
    </source>
</evidence>